<evidence type="ECO:0000313" key="2">
    <source>
        <dbReference type="EMBL" id="MFB9054530.1"/>
    </source>
</evidence>
<dbReference type="CDD" id="cd03801">
    <property type="entry name" value="GT4_PimA-like"/>
    <property type="match status" value="1"/>
</dbReference>
<dbReference type="PANTHER" id="PTHR45947">
    <property type="entry name" value="SULFOQUINOVOSYL TRANSFERASE SQD2"/>
    <property type="match status" value="1"/>
</dbReference>
<evidence type="ECO:0000313" key="3">
    <source>
        <dbReference type="Proteomes" id="UP001589605"/>
    </source>
</evidence>
<proteinExistence type="predicted"/>
<sequence length="392" mass="45214">MRKLAIITTHPIQYYAPWFKLLSNYNAVDVKVFYTWSQASETVEDKTFGRTIKWDIPLLEGYKYHFSENMASDPGPHHKNGIDNPNLIGEIEEWRPDVILVFGWYLKSHLKVLKYFKGKTLVWFRGDSTLLDDKPGVKKLLRQGYLTYIYRYIDKAFYVGIENKKYFKSVGLKEEQLIYAPHAIDNNRFYDSEDKQYTVKAEKWRKELGYKEEDIVILFAGKFEDKKQPDLLIHALQNVNKGNEVKLKLLLLGNGPLEEELKALSAKDRNIQFLPFQNQSMMPVVYGLCNVFCLPSQGPGETWGLAVNEAMACGKPAIVSNKVGCHSDLIIDNETGWVFDFDNQNQLESILNKIKIHNLKTIGNNANMHIKQWSFDKIVEAFNSEIIGINGK</sequence>
<dbReference type="InterPro" id="IPR050194">
    <property type="entry name" value="Glycosyltransferase_grp1"/>
</dbReference>
<dbReference type="SUPFAM" id="SSF53756">
    <property type="entry name" value="UDP-Glycosyltransferase/glycogen phosphorylase"/>
    <property type="match status" value="1"/>
</dbReference>
<dbReference type="Gene3D" id="3.40.50.2000">
    <property type="entry name" value="Glycogen Phosphorylase B"/>
    <property type="match status" value="2"/>
</dbReference>
<organism evidence="2 3">
    <name type="scientific">Formosa undariae</name>
    <dbReference type="NCBI Taxonomy" id="1325436"/>
    <lineage>
        <taxon>Bacteria</taxon>
        <taxon>Pseudomonadati</taxon>
        <taxon>Bacteroidota</taxon>
        <taxon>Flavobacteriia</taxon>
        <taxon>Flavobacteriales</taxon>
        <taxon>Flavobacteriaceae</taxon>
        <taxon>Formosa</taxon>
    </lineage>
</organism>
<accession>A0ABV5F543</accession>
<comment type="caution">
    <text evidence="2">The sequence shown here is derived from an EMBL/GenBank/DDBJ whole genome shotgun (WGS) entry which is preliminary data.</text>
</comment>
<gene>
    <name evidence="2" type="ORF">ACFFVB_15680</name>
</gene>
<dbReference type="EC" id="2.4.-.-" evidence="2"/>
<evidence type="ECO:0000259" key="1">
    <source>
        <dbReference type="Pfam" id="PF00534"/>
    </source>
</evidence>
<dbReference type="EMBL" id="JBHMEZ010000013">
    <property type="protein sequence ID" value="MFB9054530.1"/>
    <property type="molecule type" value="Genomic_DNA"/>
</dbReference>
<dbReference type="RefSeq" id="WP_382384169.1">
    <property type="nucleotide sequence ID" value="NZ_JBHMEZ010000013.1"/>
</dbReference>
<dbReference type="Proteomes" id="UP001589605">
    <property type="component" value="Unassembled WGS sequence"/>
</dbReference>
<dbReference type="InterPro" id="IPR001296">
    <property type="entry name" value="Glyco_trans_1"/>
</dbReference>
<dbReference type="Pfam" id="PF00534">
    <property type="entry name" value="Glycos_transf_1"/>
    <property type="match status" value="1"/>
</dbReference>
<feature type="domain" description="Glycosyl transferase family 1" evidence="1">
    <location>
        <begin position="202"/>
        <end position="354"/>
    </location>
</feature>
<keyword evidence="2" id="KW-0808">Transferase</keyword>
<protein>
    <submittedName>
        <fullName evidence="2">Glycosyltransferase family 4 protein</fullName>
        <ecNumber evidence="2">2.4.-.-</ecNumber>
    </submittedName>
</protein>
<dbReference type="GO" id="GO:0016757">
    <property type="term" value="F:glycosyltransferase activity"/>
    <property type="evidence" value="ECO:0007669"/>
    <property type="project" value="UniProtKB-KW"/>
</dbReference>
<name>A0ABV5F543_9FLAO</name>
<keyword evidence="3" id="KW-1185">Reference proteome</keyword>
<reference evidence="2 3" key="1">
    <citation type="submission" date="2024-09" db="EMBL/GenBank/DDBJ databases">
        <authorList>
            <person name="Sun Q."/>
            <person name="Mori K."/>
        </authorList>
    </citation>
    <scope>NUCLEOTIDE SEQUENCE [LARGE SCALE GENOMIC DNA]</scope>
    <source>
        <strain evidence="2 3">CECT 8286</strain>
    </source>
</reference>
<dbReference type="PANTHER" id="PTHR45947:SF3">
    <property type="entry name" value="SULFOQUINOVOSYL TRANSFERASE SQD2"/>
    <property type="match status" value="1"/>
</dbReference>
<keyword evidence="2" id="KW-0328">Glycosyltransferase</keyword>